<dbReference type="EMBL" id="JAFFZE010000026">
    <property type="protein sequence ID" value="MCT2587625.1"/>
    <property type="molecule type" value="Genomic_DNA"/>
</dbReference>
<proteinExistence type="predicted"/>
<evidence type="ECO:0000313" key="2">
    <source>
        <dbReference type="EMBL" id="MCT2587625.1"/>
    </source>
</evidence>
<gene>
    <name evidence="2" type="ORF">JT362_31345</name>
</gene>
<feature type="chain" id="PRO_5046270746" evidence="1">
    <location>
        <begin position="22"/>
        <end position="182"/>
    </location>
</feature>
<organism evidence="2 3">
    <name type="scientific">Actinophytocola gossypii</name>
    <dbReference type="NCBI Taxonomy" id="2812003"/>
    <lineage>
        <taxon>Bacteria</taxon>
        <taxon>Bacillati</taxon>
        <taxon>Actinomycetota</taxon>
        <taxon>Actinomycetes</taxon>
        <taxon>Pseudonocardiales</taxon>
        <taxon>Pseudonocardiaceae</taxon>
    </lineage>
</organism>
<name>A0ABT2JIB1_9PSEU</name>
<dbReference type="RefSeq" id="WP_260195534.1">
    <property type="nucleotide sequence ID" value="NZ_JAFFZE010000026.1"/>
</dbReference>
<sequence length="182" mass="19656">MLVACAAVLAVLAVVAVVANLAGKAPSNDRPKETAVLNDLTQQQATTRVDDYTKLVASQLPPGSRLVTPRIGTVNCHTADGNERTGQVFVAARYFVAGVDPARYSRMIDDLRDTWTSLGYHLIDDLHYDNKDRTVRVATSGDDYHLTMRVYGDNRSTPLIVIESPCAWPDPATTSARPSGAG</sequence>
<keyword evidence="1" id="KW-0732">Signal</keyword>
<protein>
    <submittedName>
        <fullName evidence="2">Uncharacterized protein</fullName>
    </submittedName>
</protein>
<evidence type="ECO:0000256" key="1">
    <source>
        <dbReference type="SAM" id="SignalP"/>
    </source>
</evidence>
<evidence type="ECO:0000313" key="3">
    <source>
        <dbReference type="Proteomes" id="UP001156441"/>
    </source>
</evidence>
<keyword evidence="3" id="KW-1185">Reference proteome</keyword>
<accession>A0ABT2JIB1</accession>
<reference evidence="2 3" key="1">
    <citation type="submission" date="2021-02" db="EMBL/GenBank/DDBJ databases">
        <title>Actinophytocola xerophila sp. nov., isolated from soil of cotton cropping field.</title>
        <authorList>
            <person name="Huang R."/>
            <person name="Chen X."/>
            <person name="Ge X."/>
            <person name="Liu W."/>
        </authorList>
    </citation>
    <scope>NUCLEOTIDE SEQUENCE [LARGE SCALE GENOMIC DNA]</scope>
    <source>
        <strain evidence="2 3">S1-96</strain>
    </source>
</reference>
<dbReference type="Proteomes" id="UP001156441">
    <property type="component" value="Unassembled WGS sequence"/>
</dbReference>
<feature type="signal peptide" evidence="1">
    <location>
        <begin position="1"/>
        <end position="21"/>
    </location>
</feature>
<comment type="caution">
    <text evidence="2">The sequence shown here is derived from an EMBL/GenBank/DDBJ whole genome shotgun (WGS) entry which is preliminary data.</text>
</comment>